<reference evidence="2" key="2">
    <citation type="submission" date="2025-08" db="UniProtKB">
        <authorList>
            <consortium name="Ensembl"/>
        </authorList>
    </citation>
    <scope>IDENTIFICATION</scope>
</reference>
<evidence type="ECO:0000256" key="1">
    <source>
        <dbReference type="SAM" id="MobiDB-lite"/>
    </source>
</evidence>
<feature type="region of interest" description="Disordered" evidence="1">
    <location>
        <begin position="106"/>
        <end position="262"/>
    </location>
</feature>
<sequence>MAEAAEPAGESQGAEVQSQRPMEKVLAVPLRRGPSSVLKVSQLLLRAIAAHKGLTLAVLKRELGNAGYQVRRKCSRPSSEAPGTEVKGTFLRVSGSDAAGYFRVWKSPKPKRRPGRPRLEEGVRAPRRAAQVPRSPRRRHARPRAARKAREMWRRSARANVKARKTRPRAKEARGKAMGEGRGRSTKEDIRPRTREEKRPSSKAREEKKQDPEKSGKRTIQKPTSGKTDPTCSGQGKTHDARSARTKTSTKCEGPRNAAGNP</sequence>
<dbReference type="GeneID" id="106836831"/>
<accession>A0A9L0JUT0</accession>
<dbReference type="OrthoDB" id="9451724at2759"/>
<dbReference type="RefSeq" id="XP_014705525.1">
    <property type="nucleotide sequence ID" value="XM_014850039.3"/>
</dbReference>
<feature type="compositionally biased region" description="Basic residues" evidence="1">
    <location>
        <begin position="106"/>
        <end position="116"/>
    </location>
</feature>
<keyword evidence="3" id="KW-1185">Reference proteome</keyword>
<dbReference type="AlphaFoldDB" id="A0A9L0JUT0"/>
<dbReference type="CTD" id="341567"/>
<name>A0A9L0JUT0_EQUAS</name>
<feature type="compositionally biased region" description="Basic and acidic residues" evidence="1">
    <location>
        <begin position="169"/>
        <end position="216"/>
    </location>
</feature>
<feature type="compositionally biased region" description="Polar residues" evidence="1">
    <location>
        <begin position="221"/>
        <end position="236"/>
    </location>
</feature>
<gene>
    <name evidence="2" type="primary">H1-7</name>
</gene>
<feature type="compositionally biased region" description="Basic residues" evidence="1">
    <location>
        <begin position="155"/>
        <end position="168"/>
    </location>
</feature>
<reference evidence="2 3" key="1">
    <citation type="journal article" date="2020" name="Nat. Commun.">
        <title>Donkey genomes provide new insights into domestication and selection for coat color.</title>
        <authorList>
            <person name="Wang"/>
            <person name="C."/>
            <person name="Li"/>
            <person name="H."/>
            <person name="Guo"/>
            <person name="Y."/>
            <person name="Huang"/>
            <person name="J."/>
            <person name="Sun"/>
            <person name="Y."/>
            <person name="Min"/>
            <person name="J."/>
            <person name="Wang"/>
            <person name="J."/>
            <person name="Fang"/>
            <person name="X."/>
            <person name="Zhao"/>
            <person name="Z."/>
            <person name="Wang"/>
            <person name="S."/>
            <person name="Zhang"/>
            <person name="Y."/>
            <person name="Liu"/>
            <person name="Q."/>
            <person name="Jiang"/>
            <person name="Q."/>
            <person name="Wang"/>
            <person name="X."/>
            <person name="Guo"/>
            <person name="Y."/>
            <person name="Yang"/>
            <person name="C."/>
            <person name="Wang"/>
            <person name="Y."/>
            <person name="Tian"/>
            <person name="F."/>
            <person name="Zhuang"/>
            <person name="G."/>
            <person name="Fan"/>
            <person name="Y."/>
            <person name="Gao"/>
            <person name="Q."/>
            <person name="Li"/>
            <person name="Y."/>
            <person name="Ju"/>
            <person name="Z."/>
            <person name="Li"/>
            <person name="J."/>
            <person name="Li"/>
            <person name="R."/>
            <person name="Hou"/>
            <person name="M."/>
            <person name="Yang"/>
            <person name="G."/>
            <person name="Liu"/>
            <person name="G."/>
            <person name="Liu"/>
            <person name="W."/>
            <person name="Guo"/>
            <person name="J."/>
            <person name="Pan"/>
            <person name="S."/>
            <person name="Fan"/>
            <person name="G."/>
            <person name="Zhang"/>
            <person name="W."/>
            <person name="Zhang"/>
            <person name="R."/>
            <person name="Yu"/>
            <person name="J."/>
            <person name="Zhang"/>
            <person name="X."/>
            <person name="Yin"/>
            <person name="Q."/>
            <person name="Ji"/>
            <person name="C."/>
            <person name="Jin"/>
            <person name="Y."/>
            <person name="Yue"/>
            <person name="G."/>
            <person name="Liu"/>
            <person name="M."/>
            <person name="Xu"/>
            <person name="J."/>
            <person name="Liu"/>
            <person name="S."/>
            <person name="Jordana"/>
            <person name="J."/>
            <person name="Noce"/>
            <person name="A."/>
            <person name="Amills"/>
            <person name="M."/>
            <person name="Wu"/>
            <person name="D.D."/>
            <person name="Li"/>
            <person name="S."/>
            <person name="Zhou"/>
            <person name="X. and Zhong"/>
            <person name="J."/>
        </authorList>
    </citation>
    <scope>NUCLEOTIDE SEQUENCE [LARGE SCALE GENOMIC DNA]</scope>
</reference>
<proteinExistence type="predicted"/>
<feature type="region of interest" description="Disordered" evidence="1">
    <location>
        <begin position="1"/>
        <end position="22"/>
    </location>
</feature>
<protein>
    <submittedName>
        <fullName evidence="2">H1.7 linker histone</fullName>
    </submittedName>
</protein>
<dbReference type="Proteomes" id="UP000694387">
    <property type="component" value="Chromosome 22"/>
</dbReference>
<dbReference type="Ensembl" id="ENSEAST00005037573.2">
    <property type="protein sequence ID" value="ENSEASP00005053782.1"/>
    <property type="gene ID" value="ENSEASG00005023523.2"/>
</dbReference>
<evidence type="ECO:0000313" key="3">
    <source>
        <dbReference type="Proteomes" id="UP000694387"/>
    </source>
</evidence>
<feature type="compositionally biased region" description="Basic residues" evidence="1">
    <location>
        <begin position="135"/>
        <end position="147"/>
    </location>
</feature>
<reference evidence="2" key="3">
    <citation type="submission" date="2025-09" db="UniProtKB">
        <authorList>
            <consortium name="Ensembl"/>
        </authorList>
    </citation>
    <scope>IDENTIFICATION</scope>
</reference>
<evidence type="ECO:0000313" key="2">
    <source>
        <dbReference type="Ensembl" id="ENSEASP00005053782.1"/>
    </source>
</evidence>
<dbReference type="GeneTree" id="ENSGT00730000111596"/>
<organism evidence="2 3">
    <name type="scientific">Equus asinus</name>
    <name type="common">Donkey</name>
    <name type="synonym">Equus africanus asinus</name>
    <dbReference type="NCBI Taxonomy" id="9793"/>
    <lineage>
        <taxon>Eukaryota</taxon>
        <taxon>Metazoa</taxon>
        <taxon>Chordata</taxon>
        <taxon>Craniata</taxon>
        <taxon>Vertebrata</taxon>
        <taxon>Euteleostomi</taxon>
        <taxon>Mammalia</taxon>
        <taxon>Eutheria</taxon>
        <taxon>Laurasiatheria</taxon>
        <taxon>Perissodactyla</taxon>
        <taxon>Equidae</taxon>
        <taxon>Equus</taxon>
    </lineage>
</organism>
<dbReference type="KEGG" id="eai:106836831"/>